<reference evidence="3" key="2">
    <citation type="submission" date="2020-05" db="UniProtKB">
        <authorList>
            <consortium name="EnsemblMetazoa"/>
        </authorList>
    </citation>
    <scope>IDENTIFICATION</scope>
    <source>
        <strain evidence="3">MINIMUS1</strain>
    </source>
</reference>
<feature type="compositionally biased region" description="Polar residues" evidence="1">
    <location>
        <begin position="212"/>
        <end position="230"/>
    </location>
</feature>
<feature type="compositionally biased region" description="Pro residues" evidence="1">
    <location>
        <begin position="168"/>
        <end position="196"/>
    </location>
</feature>
<feature type="region of interest" description="Disordered" evidence="1">
    <location>
        <begin position="165"/>
        <end position="230"/>
    </location>
</feature>
<keyword evidence="2" id="KW-0472">Membrane</keyword>
<keyword evidence="2" id="KW-0812">Transmembrane</keyword>
<sequence>CGKRSCRSRNSLTAVSRIRWPRSDKLRFYKLAVKTCVCTFELQLDKYKQTVRFVQLQQCSVTGFAGRFVACTQVFRIEMAHPGRLLLLTLVLSLGTIQWMPVAAFEDLLDDIFSLFFDSDSESESAEPINVTGKHATINVTCDNCTLTINCPKCNSMSMVGGMMTTASPPPASPPPASPTPPAAPTLPATPAPPPSNGNASAGNSNDGSATDIVTTTVDTPGASNSDSFF</sequence>
<dbReference type="Proteomes" id="UP000075920">
    <property type="component" value="Unassembled WGS sequence"/>
</dbReference>
<proteinExistence type="predicted"/>
<dbReference type="VEuPathDB" id="VectorBase:AMIN000945"/>
<evidence type="ECO:0000313" key="3">
    <source>
        <dbReference type="EnsemblMetazoa" id="AMIN000945-PA"/>
    </source>
</evidence>
<dbReference type="EnsemblMetazoa" id="AMIN000945-RA">
    <property type="protein sequence ID" value="AMIN000945-PA"/>
    <property type="gene ID" value="AMIN000945"/>
</dbReference>
<protein>
    <submittedName>
        <fullName evidence="3">Uncharacterized protein</fullName>
    </submittedName>
</protein>
<organism evidence="3 4">
    <name type="scientific">Anopheles minimus</name>
    <dbReference type="NCBI Taxonomy" id="112268"/>
    <lineage>
        <taxon>Eukaryota</taxon>
        <taxon>Metazoa</taxon>
        <taxon>Ecdysozoa</taxon>
        <taxon>Arthropoda</taxon>
        <taxon>Hexapoda</taxon>
        <taxon>Insecta</taxon>
        <taxon>Pterygota</taxon>
        <taxon>Neoptera</taxon>
        <taxon>Endopterygota</taxon>
        <taxon>Diptera</taxon>
        <taxon>Nematocera</taxon>
        <taxon>Culicoidea</taxon>
        <taxon>Culicidae</taxon>
        <taxon>Anophelinae</taxon>
        <taxon>Anopheles</taxon>
    </lineage>
</organism>
<accession>A0A182VSA4</accession>
<reference evidence="4" key="1">
    <citation type="submission" date="2013-03" db="EMBL/GenBank/DDBJ databases">
        <title>The Genome Sequence of Anopheles minimus MINIMUS1.</title>
        <authorList>
            <consortium name="The Broad Institute Genomics Platform"/>
            <person name="Neafsey D.E."/>
            <person name="Walton C."/>
            <person name="Walker B."/>
            <person name="Young S.K."/>
            <person name="Zeng Q."/>
            <person name="Gargeya S."/>
            <person name="Fitzgerald M."/>
            <person name="Haas B."/>
            <person name="Abouelleil A."/>
            <person name="Allen A.W."/>
            <person name="Alvarado L."/>
            <person name="Arachchi H.M."/>
            <person name="Berlin A.M."/>
            <person name="Chapman S.B."/>
            <person name="Gainer-Dewar J."/>
            <person name="Goldberg J."/>
            <person name="Griggs A."/>
            <person name="Gujja S."/>
            <person name="Hansen M."/>
            <person name="Howarth C."/>
            <person name="Imamovic A."/>
            <person name="Ireland A."/>
            <person name="Larimer J."/>
            <person name="McCowan C."/>
            <person name="Murphy C."/>
            <person name="Pearson M."/>
            <person name="Poon T.W."/>
            <person name="Priest M."/>
            <person name="Roberts A."/>
            <person name="Saif S."/>
            <person name="Shea T."/>
            <person name="Sisk P."/>
            <person name="Sykes S."/>
            <person name="Wortman J."/>
            <person name="Nusbaum C."/>
            <person name="Birren B."/>
        </authorList>
    </citation>
    <scope>NUCLEOTIDE SEQUENCE [LARGE SCALE GENOMIC DNA]</scope>
    <source>
        <strain evidence="4">MINIMUS1</strain>
    </source>
</reference>
<name>A0A182VSA4_9DIPT</name>
<keyword evidence="4" id="KW-1185">Reference proteome</keyword>
<feature type="compositionally biased region" description="Low complexity" evidence="1">
    <location>
        <begin position="197"/>
        <end position="211"/>
    </location>
</feature>
<keyword evidence="2" id="KW-1133">Transmembrane helix</keyword>
<evidence type="ECO:0000256" key="1">
    <source>
        <dbReference type="SAM" id="MobiDB-lite"/>
    </source>
</evidence>
<evidence type="ECO:0000313" key="4">
    <source>
        <dbReference type="Proteomes" id="UP000075920"/>
    </source>
</evidence>
<evidence type="ECO:0000256" key="2">
    <source>
        <dbReference type="SAM" id="Phobius"/>
    </source>
</evidence>
<feature type="transmembrane region" description="Helical" evidence="2">
    <location>
        <begin position="85"/>
        <end position="105"/>
    </location>
</feature>
<dbReference type="AlphaFoldDB" id="A0A182VSA4"/>